<dbReference type="SUPFAM" id="SSF52540">
    <property type="entry name" value="P-loop containing nucleoside triphosphate hydrolases"/>
    <property type="match status" value="1"/>
</dbReference>
<dbReference type="InterPro" id="IPR027417">
    <property type="entry name" value="P-loop_NTPase"/>
</dbReference>
<evidence type="ECO:0000313" key="1">
    <source>
        <dbReference type="EMBL" id="AHM71824.1"/>
    </source>
</evidence>
<reference evidence="1 2" key="1">
    <citation type="submission" date="2017-11" db="EMBL/GenBank/DDBJ databases">
        <title>The complete genome sequence and comparative genome analysis of Yersinia enterocolitica strain LC20.</title>
        <authorList>
            <person name="Shi G."/>
            <person name="Su M."/>
            <person name="Liang J."/>
            <person name="Gu W."/>
            <person name="Xiao Y."/>
            <person name="Zhang Z."/>
            <person name="Qiu H."/>
            <person name="Duan R."/>
            <person name="Zhang Z."/>
            <person name="Li Y."/>
            <person name="Zhang X."/>
            <person name="Ling Y."/>
            <person name="Song L."/>
            <person name="Chen M."/>
            <person name="Zhao Y."/>
            <person name="Wu J."/>
            <person name="Jing H."/>
            <person name="Xiao J."/>
            <person name="Wang X."/>
        </authorList>
    </citation>
    <scope>NUCLEOTIDE SEQUENCE [LARGE SCALE GENOMIC DNA]</scope>
    <source>
        <strain evidence="1 2">LC20</strain>
    </source>
</reference>
<dbReference type="Proteomes" id="UP000230961">
    <property type="component" value="Chromosome"/>
</dbReference>
<dbReference type="Pfam" id="PF13481">
    <property type="entry name" value="AAA_25"/>
    <property type="match status" value="1"/>
</dbReference>
<dbReference type="AlphaFoldDB" id="A0A7U4JZW1"/>
<evidence type="ECO:0000313" key="2">
    <source>
        <dbReference type="Proteomes" id="UP000230961"/>
    </source>
</evidence>
<protein>
    <submittedName>
        <fullName evidence="1">Uncharacterized protein</fullName>
    </submittedName>
</protein>
<sequence length="459" mass="50602">MSKVNNDITSQWPDALFSCVYRWINGRVIKKEEADVAMKWTKPDTTMGALAIKMRSMVIGDEDPGWMVEKGFQSDKNPEKAKENRKAVVLEFINSDELVAVLADSARINRLFPPALPAIKRTRLPLSIGSAGFDARQDYAIKGYLPSNSLCSIYGPSGSYKSFLAVSWACHISTGKAWAGKRVVHGAVLYVVGEGGVGVPRRVKAWEMAHNHNKNINSLYLVNRPVFPVRSSEVDEVLIACKQVEAECGMPVVLVVFDTLARCFGGSDENDAKDMGAFIEGCDNIKQKTGATVLVVHHSGKDEAKGARGSSAFRAALDAEFNVKREGDSHALVLNCTKMKDAEEPERHAYDLRKAELFNDEDGELITSLVVIDNPRTVKEIEPALEGVTKLTDNHVSLWQSVRSRTAKGDPCTKAIIRDDLKSMGVDVKNFHRWLDKLEKEGVILIDGEKISPKSNVSN</sequence>
<dbReference type="CDD" id="cd01125">
    <property type="entry name" value="RepA_RSF1010_like"/>
    <property type="match status" value="1"/>
</dbReference>
<name>A0A7U4JZW1_YEREN</name>
<dbReference type="EMBL" id="CP007448">
    <property type="protein sequence ID" value="AHM71824.1"/>
    <property type="molecule type" value="Genomic_DNA"/>
</dbReference>
<proteinExistence type="predicted"/>
<gene>
    <name evidence="1" type="ORF">LC20_00568</name>
</gene>
<accession>A0A7U4JZW1</accession>
<dbReference type="InterPro" id="IPR038724">
    <property type="entry name" value="RepA"/>
</dbReference>
<organism evidence="1 2">
    <name type="scientific">Yersinia enterocolitica LC20</name>
    <dbReference type="NCBI Taxonomy" id="1443113"/>
    <lineage>
        <taxon>Bacteria</taxon>
        <taxon>Pseudomonadati</taxon>
        <taxon>Pseudomonadota</taxon>
        <taxon>Gammaproteobacteria</taxon>
        <taxon>Enterobacterales</taxon>
        <taxon>Yersiniaceae</taxon>
        <taxon>Yersinia</taxon>
    </lineage>
</organism>
<dbReference type="Gene3D" id="3.40.50.300">
    <property type="entry name" value="P-loop containing nucleotide triphosphate hydrolases"/>
    <property type="match status" value="1"/>
</dbReference>
<dbReference type="KEGG" id="yel:LC20_00568"/>